<dbReference type="AlphaFoldDB" id="A0A0F9CUA1"/>
<evidence type="ECO:0000256" key="1">
    <source>
        <dbReference type="SAM" id="Phobius"/>
    </source>
</evidence>
<reference evidence="2" key="1">
    <citation type="journal article" date="2015" name="Nature">
        <title>Complex archaea that bridge the gap between prokaryotes and eukaryotes.</title>
        <authorList>
            <person name="Spang A."/>
            <person name="Saw J.H."/>
            <person name="Jorgensen S.L."/>
            <person name="Zaremba-Niedzwiedzka K."/>
            <person name="Martijn J."/>
            <person name="Lind A.E."/>
            <person name="van Eijk R."/>
            <person name="Schleper C."/>
            <person name="Guy L."/>
            <person name="Ettema T.J."/>
        </authorList>
    </citation>
    <scope>NUCLEOTIDE SEQUENCE</scope>
</reference>
<sequence>MRTDVALAVQSGVIFLSCVAMILFPRLRVWLAIQLCRGTACLVARVGPTVVLHDTAMDLAGYVNRSGGLQDPNPKRIKAYRAILKGSLGLAHLAQLVIAGPYPKQSREETPDAAKEKD</sequence>
<evidence type="ECO:0000313" key="2">
    <source>
        <dbReference type="EMBL" id="KKL09266.1"/>
    </source>
</evidence>
<name>A0A0F9CUA1_9ZZZZ</name>
<dbReference type="EMBL" id="LAZR01042552">
    <property type="protein sequence ID" value="KKL09266.1"/>
    <property type="molecule type" value="Genomic_DNA"/>
</dbReference>
<keyword evidence="1" id="KW-0812">Transmembrane</keyword>
<organism evidence="2">
    <name type="scientific">marine sediment metagenome</name>
    <dbReference type="NCBI Taxonomy" id="412755"/>
    <lineage>
        <taxon>unclassified sequences</taxon>
        <taxon>metagenomes</taxon>
        <taxon>ecological metagenomes</taxon>
    </lineage>
</organism>
<gene>
    <name evidence="2" type="ORF">LCGC14_2567580</name>
</gene>
<comment type="caution">
    <text evidence="2">The sequence shown here is derived from an EMBL/GenBank/DDBJ whole genome shotgun (WGS) entry which is preliminary data.</text>
</comment>
<accession>A0A0F9CUA1</accession>
<feature type="transmembrane region" description="Helical" evidence="1">
    <location>
        <begin position="6"/>
        <end position="24"/>
    </location>
</feature>
<keyword evidence="1" id="KW-0472">Membrane</keyword>
<dbReference type="PROSITE" id="PS51257">
    <property type="entry name" value="PROKAR_LIPOPROTEIN"/>
    <property type="match status" value="1"/>
</dbReference>
<protein>
    <submittedName>
        <fullName evidence="2">Uncharacterized protein</fullName>
    </submittedName>
</protein>
<proteinExistence type="predicted"/>
<keyword evidence="1" id="KW-1133">Transmembrane helix</keyword>